<dbReference type="AlphaFoldDB" id="A0A6J6QQ54"/>
<gene>
    <name evidence="6" type="ORF">UFOPK2399_01909</name>
</gene>
<keyword evidence="1" id="KW-0808">Transferase</keyword>
<name>A0A6J6QQ54_9ZZZZ</name>
<feature type="domain" description="MobA-like NTP transferase" evidence="5">
    <location>
        <begin position="31"/>
        <end position="140"/>
    </location>
</feature>
<evidence type="ECO:0000256" key="3">
    <source>
        <dbReference type="ARBA" id="ARBA00022741"/>
    </source>
</evidence>
<proteinExistence type="predicted"/>
<dbReference type="SUPFAM" id="SSF53448">
    <property type="entry name" value="Nucleotide-diphospho-sugar transferases"/>
    <property type="match status" value="1"/>
</dbReference>
<evidence type="ECO:0000259" key="5">
    <source>
        <dbReference type="Pfam" id="PF12804"/>
    </source>
</evidence>
<dbReference type="InterPro" id="IPR002835">
    <property type="entry name" value="CofC"/>
</dbReference>
<dbReference type="InterPro" id="IPR025877">
    <property type="entry name" value="MobA-like_NTP_Trfase"/>
</dbReference>
<evidence type="ECO:0000313" key="6">
    <source>
        <dbReference type="EMBL" id="CAB4709514.1"/>
    </source>
</evidence>
<keyword evidence="2" id="KW-0548">Nucleotidyltransferase</keyword>
<dbReference type="Pfam" id="PF12804">
    <property type="entry name" value="NTP_transf_3"/>
    <property type="match status" value="1"/>
</dbReference>
<dbReference type="PANTHER" id="PTHR40392">
    <property type="entry name" value="2-PHOSPHO-L-LACTATE GUANYLYLTRANSFERASE"/>
    <property type="match status" value="1"/>
</dbReference>
<dbReference type="EMBL" id="CAEZXP010000009">
    <property type="protein sequence ID" value="CAB4709514.1"/>
    <property type="molecule type" value="Genomic_DNA"/>
</dbReference>
<evidence type="ECO:0000256" key="4">
    <source>
        <dbReference type="ARBA" id="ARBA00023134"/>
    </source>
</evidence>
<dbReference type="PANTHER" id="PTHR40392:SF1">
    <property type="entry name" value="2-PHOSPHO-L-LACTATE GUANYLYLTRANSFERASE"/>
    <property type="match status" value="1"/>
</dbReference>
<protein>
    <submittedName>
        <fullName evidence="6">Unannotated protein</fullName>
    </submittedName>
</protein>
<sequence length="198" mass="19475">MPGFVIPFHGAGGKTRLDTLGAQARAVLAHAMASDVAAACRALGSVVVVAPEDPQLAGTVFVPDPGGGQGAAVATGLAAVTSLSDDRVAVVVNADVPCVTTADLTVLIEALAGHAIAYAPAADGTTNALALADASVFAPLYGPGSAARFAALAQSVAVTLPNLVDDVDTPADLMRLAGRLGVATRLTLKEPGMIGEAA</sequence>
<reference evidence="6" key="1">
    <citation type="submission" date="2020-05" db="EMBL/GenBank/DDBJ databases">
        <authorList>
            <person name="Chiriac C."/>
            <person name="Salcher M."/>
            <person name="Ghai R."/>
            <person name="Kavagutti S V."/>
        </authorList>
    </citation>
    <scope>NUCLEOTIDE SEQUENCE</scope>
</reference>
<keyword evidence="3" id="KW-0547">Nucleotide-binding</keyword>
<dbReference type="GO" id="GO:0005525">
    <property type="term" value="F:GTP binding"/>
    <property type="evidence" value="ECO:0007669"/>
    <property type="project" value="UniProtKB-KW"/>
</dbReference>
<keyword evidence="4" id="KW-0342">GTP-binding</keyword>
<evidence type="ECO:0000256" key="2">
    <source>
        <dbReference type="ARBA" id="ARBA00022695"/>
    </source>
</evidence>
<dbReference type="Gene3D" id="3.90.550.10">
    <property type="entry name" value="Spore Coat Polysaccharide Biosynthesis Protein SpsA, Chain A"/>
    <property type="match status" value="1"/>
</dbReference>
<organism evidence="6">
    <name type="scientific">freshwater metagenome</name>
    <dbReference type="NCBI Taxonomy" id="449393"/>
    <lineage>
        <taxon>unclassified sequences</taxon>
        <taxon>metagenomes</taxon>
        <taxon>ecological metagenomes</taxon>
    </lineage>
</organism>
<accession>A0A6J6QQ54</accession>
<dbReference type="InterPro" id="IPR029044">
    <property type="entry name" value="Nucleotide-diphossugar_trans"/>
</dbReference>
<evidence type="ECO:0000256" key="1">
    <source>
        <dbReference type="ARBA" id="ARBA00022679"/>
    </source>
</evidence>
<dbReference type="GO" id="GO:0043814">
    <property type="term" value="F:phospholactate guanylyltransferase activity"/>
    <property type="evidence" value="ECO:0007669"/>
    <property type="project" value="InterPro"/>
</dbReference>